<keyword evidence="3" id="KW-1185">Reference proteome</keyword>
<protein>
    <submittedName>
        <fullName evidence="2">F-box/kelch-repeat protein SKIP11</fullName>
    </submittedName>
</protein>
<dbReference type="Proteomes" id="UP000265520">
    <property type="component" value="Unassembled WGS sequence"/>
</dbReference>
<organism evidence="2 3">
    <name type="scientific">Trifolium medium</name>
    <dbReference type="NCBI Taxonomy" id="97028"/>
    <lineage>
        <taxon>Eukaryota</taxon>
        <taxon>Viridiplantae</taxon>
        <taxon>Streptophyta</taxon>
        <taxon>Embryophyta</taxon>
        <taxon>Tracheophyta</taxon>
        <taxon>Spermatophyta</taxon>
        <taxon>Magnoliopsida</taxon>
        <taxon>eudicotyledons</taxon>
        <taxon>Gunneridae</taxon>
        <taxon>Pentapetalae</taxon>
        <taxon>rosids</taxon>
        <taxon>fabids</taxon>
        <taxon>Fabales</taxon>
        <taxon>Fabaceae</taxon>
        <taxon>Papilionoideae</taxon>
        <taxon>50 kb inversion clade</taxon>
        <taxon>NPAAA clade</taxon>
        <taxon>Hologalegina</taxon>
        <taxon>IRL clade</taxon>
        <taxon>Trifolieae</taxon>
        <taxon>Trifolium</taxon>
    </lineage>
</organism>
<dbReference type="AlphaFoldDB" id="A0A392V5L0"/>
<proteinExistence type="predicted"/>
<accession>A0A392V5L0</accession>
<evidence type="ECO:0000256" key="1">
    <source>
        <dbReference type="SAM" id="MobiDB-lite"/>
    </source>
</evidence>
<evidence type="ECO:0000313" key="2">
    <source>
        <dbReference type="EMBL" id="MCI83608.1"/>
    </source>
</evidence>
<comment type="caution">
    <text evidence="2">The sequence shown here is derived from an EMBL/GenBank/DDBJ whole genome shotgun (WGS) entry which is preliminary data.</text>
</comment>
<reference evidence="2 3" key="1">
    <citation type="journal article" date="2018" name="Front. Plant Sci.">
        <title>Red Clover (Trifolium pratense) and Zigzag Clover (T. medium) - A Picture of Genomic Similarities and Differences.</title>
        <authorList>
            <person name="Dluhosova J."/>
            <person name="Istvanek J."/>
            <person name="Nedelnik J."/>
            <person name="Repkova J."/>
        </authorList>
    </citation>
    <scope>NUCLEOTIDE SEQUENCE [LARGE SCALE GENOMIC DNA]</scope>
    <source>
        <strain evidence="3">cv. 10/8</strain>
        <tissue evidence="2">Leaf</tissue>
    </source>
</reference>
<feature type="compositionally biased region" description="Polar residues" evidence="1">
    <location>
        <begin position="1"/>
        <end position="10"/>
    </location>
</feature>
<name>A0A392V5L0_9FABA</name>
<feature type="region of interest" description="Disordered" evidence="1">
    <location>
        <begin position="1"/>
        <end position="43"/>
    </location>
</feature>
<sequence>MDSSDSGIQQSDEEQHAGDSSDSGSLLPRMNRDSSIACLSRCS</sequence>
<dbReference type="EMBL" id="LXQA011071063">
    <property type="protein sequence ID" value="MCI83608.1"/>
    <property type="molecule type" value="Genomic_DNA"/>
</dbReference>
<evidence type="ECO:0000313" key="3">
    <source>
        <dbReference type="Proteomes" id="UP000265520"/>
    </source>
</evidence>
<feature type="non-terminal residue" evidence="2">
    <location>
        <position position="43"/>
    </location>
</feature>